<dbReference type="RefSeq" id="WP_215620595.1">
    <property type="nucleotide sequence ID" value="NZ_CP076134.1"/>
</dbReference>
<gene>
    <name evidence="1" type="ORF">KMZ29_18650</name>
</gene>
<evidence type="ECO:0000313" key="2">
    <source>
        <dbReference type="Proteomes" id="UP000680839"/>
    </source>
</evidence>
<sequence>MRQVNQALAHYARRRKNEMIATILIASAGASTSQATTLPFEYGAFRSVCTSVEISADPQVEQGFARATINENVARAIQERLRVLGPTYPVVAGPACLRERATAPQQLGLLFYARVVSDPEHPRRLIVSLIMHSFYNDPKSPGPYHTDIPKAQHEFPTDVSFCSAEVDPSHCLTDRVVGYFDVTMLKIIELAQELLRGGRR</sequence>
<evidence type="ECO:0000313" key="1">
    <source>
        <dbReference type="EMBL" id="QWG11734.1"/>
    </source>
</evidence>
<reference evidence="1" key="1">
    <citation type="submission" date="2021-06" db="EMBL/GenBank/DDBJ databases">
        <title>Bradyrhizobium sp. S2-20-1 Genome sequencing.</title>
        <authorList>
            <person name="Jin L."/>
        </authorList>
    </citation>
    <scope>NUCLEOTIDE SEQUENCE</scope>
    <source>
        <strain evidence="1">S2-20-1</strain>
    </source>
</reference>
<dbReference type="Proteomes" id="UP000680839">
    <property type="component" value="Chromosome"/>
</dbReference>
<name>A0A975NCL6_9BRAD</name>
<organism evidence="1 2">
    <name type="scientific">Bradyrhizobium sediminis</name>
    <dbReference type="NCBI Taxonomy" id="2840469"/>
    <lineage>
        <taxon>Bacteria</taxon>
        <taxon>Pseudomonadati</taxon>
        <taxon>Pseudomonadota</taxon>
        <taxon>Alphaproteobacteria</taxon>
        <taxon>Hyphomicrobiales</taxon>
        <taxon>Nitrobacteraceae</taxon>
        <taxon>Bradyrhizobium</taxon>
    </lineage>
</organism>
<accession>A0A975NCL6</accession>
<dbReference type="AlphaFoldDB" id="A0A975NCL6"/>
<dbReference type="EMBL" id="CP076134">
    <property type="protein sequence ID" value="QWG11734.1"/>
    <property type="molecule type" value="Genomic_DNA"/>
</dbReference>
<protein>
    <submittedName>
        <fullName evidence="1">Uncharacterized protein</fullName>
    </submittedName>
</protein>
<proteinExistence type="predicted"/>